<evidence type="ECO:0000313" key="14">
    <source>
        <dbReference type="Proteomes" id="UP000298154"/>
    </source>
</evidence>
<dbReference type="GO" id="GO:0003677">
    <property type="term" value="F:DNA binding"/>
    <property type="evidence" value="ECO:0007669"/>
    <property type="project" value="UniProtKB-UniRule"/>
</dbReference>
<evidence type="ECO:0000256" key="5">
    <source>
        <dbReference type="ARBA" id="ARBA00022695"/>
    </source>
</evidence>
<evidence type="ECO:0000256" key="9">
    <source>
        <dbReference type="PIRNR" id="PIRNR000804"/>
    </source>
</evidence>
<dbReference type="AlphaFoldDB" id="A0A4R9ALJ7"/>
<keyword evidence="8" id="KW-0238">DNA-binding</keyword>
<evidence type="ECO:0000256" key="2">
    <source>
        <dbReference type="ARBA" id="ARBA00010752"/>
    </source>
</evidence>
<evidence type="ECO:0000256" key="8">
    <source>
        <dbReference type="ARBA" id="ARBA00023125"/>
    </source>
</evidence>
<dbReference type="OrthoDB" id="468978at2"/>
<keyword evidence="7 9" id="KW-0239">DNA-directed DNA polymerase</keyword>
<dbReference type="Pfam" id="PF02768">
    <property type="entry name" value="DNA_pol3_beta_3"/>
    <property type="match status" value="1"/>
</dbReference>
<dbReference type="PIRSF" id="PIRSF000804">
    <property type="entry name" value="DNA_pol_III_b"/>
    <property type="match status" value="1"/>
</dbReference>
<comment type="caution">
    <text evidence="13">The sequence shown here is derived from an EMBL/GenBank/DDBJ whole genome shotgun (WGS) entry which is preliminary data.</text>
</comment>
<comment type="subunit">
    <text evidence="9">Forms a ring-shaped head-to-tail homodimer around DNA.</text>
</comment>
<dbReference type="GO" id="GO:0003887">
    <property type="term" value="F:DNA-directed DNA polymerase activity"/>
    <property type="evidence" value="ECO:0007669"/>
    <property type="project" value="UniProtKB-UniRule"/>
</dbReference>
<dbReference type="InterPro" id="IPR046938">
    <property type="entry name" value="DNA_clamp_sf"/>
</dbReference>
<evidence type="ECO:0000256" key="7">
    <source>
        <dbReference type="ARBA" id="ARBA00022932"/>
    </source>
</evidence>
<dbReference type="GO" id="GO:0005737">
    <property type="term" value="C:cytoplasm"/>
    <property type="evidence" value="ECO:0007669"/>
    <property type="project" value="UniProtKB-SubCell"/>
</dbReference>
<dbReference type="Gene3D" id="3.10.150.10">
    <property type="entry name" value="DNA Polymerase III, subunit A, domain 2"/>
    <property type="match status" value="3"/>
</dbReference>
<keyword evidence="5 9" id="KW-0548">Nucleotidyltransferase</keyword>
<keyword evidence="6 9" id="KW-0235">DNA replication</keyword>
<evidence type="ECO:0000256" key="4">
    <source>
        <dbReference type="ARBA" id="ARBA00022679"/>
    </source>
</evidence>
<evidence type="ECO:0000259" key="10">
    <source>
        <dbReference type="Pfam" id="PF00712"/>
    </source>
</evidence>
<dbReference type="InterPro" id="IPR022635">
    <property type="entry name" value="DNA_polIII_beta_C"/>
</dbReference>
<dbReference type="EMBL" id="SOHK01000017">
    <property type="protein sequence ID" value="TFD64279.1"/>
    <property type="molecule type" value="Genomic_DNA"/>
</dbReference>
<organism evidence="13 14">
    <name type="scientific">Cryobacterium ruanii</name>
    <dbReference type="NCBI Taxonomy" id="1259197"/>
    <lineage>
        <taxon>Bacteria</taxon>
        <taxon>Bacillati</taxon>
        <taxon>Actinomycetota</taxon>
        <taxon>Actinomycetes</taxon>
        <taxon>Micrococcales</taxon>
        <taxon>Microbacteriaceae</taxon>
        <taxon>Cryobacterium</taxon>
    </lineage>
</organism>
<proteinExistence type="inferred from homology"/>
<name>A0A4R9ALJ7_9MICO</name>
<accession>A0A4R9ALJ7</accession>
<comment type="subcellular location">
    <subcellularLocation>
        <location evidence="1 9">Cytoplasm</location>
    </subcellularLocation>
</comment>
<evidence type="ECO:0000313" key="13">
    <source>
        <dbReference type="EMBL" id="TFD64279.1"/>
    </source>
</evidence>
<dbReference type="PANTHER" id="PTHR30478:SF0">
    <property type="entry name" value="BETA SLIDING CLAMP"/>
    <property type="match status" value="1"/>
</dbReference>
<dbReference type="InterPro" id="IPR001001">
    <property type="entry name" value="DNA_polIII_beta"/>
</dbReference>
<evidence type="ECO:0000256" key="6">
    <source>
        <dbReference type="ARBA" id="ARBA00022705"/>
    </source>
</evidence>
<evidence type="ECO:0000259" key="11">
    <source>
        <dbReference type="Pfam" id="PF02767"/>
    </source>
</evidence>
<dbReference type="InterPro" id="IPR022634">
    <property type="entry name" value="DNA_polIII_beta_N"/>
</dbReference>
<dbReference type="SUPFAM" id="SSF55979">
    <property type="entry name" value="DNA clamp"/>
    <property type="match status" value="3"/>
</dbReference>
<gene>
    <name evidence="13" type="ORF">E3T47_12445</name>
</gene>
<feature type="domain" description="DNA polymerase III beta sliding clamp N-terminal" evidence="10">
    <location>
        <begin position="1"/>
        <end position="118"/>
    </location>
</feature>
<evidence type="ECO:0000256" key="3">
    <source>
        <dbReference type="ARBA" id="ARBA00022490"/>
    </source>
</evidence>
<feature type="domain" description="DNA polymerase III beta sliding clamp central" evidence="11">
    <location>
        <begin position="127"/>
        <end position="246"/>
    </location>
</feature>
<evidence type="ECO:0000259" key="12">
    <source>
        <dbReference type="Pfam" id="PF02768"/>
    </source>
</evidence>
<dbReference type="Pfam" id="PF02767">
    <property type="entry name" value="DNA_pol3_beta_2"/>
    <property type="match status" value="1"/>
</dbReference>
<reference evidence="13 14" key="1">
    <citation type="submission" date="2019-03" db="EMBL/GenBank/DDBJ databases">
        <title>Genomics of glacier-inhabiting Cryobacterium strains.</title>
        <authorList>
            <person name="Liu Q."/>
            <person name="Xin Y.-H."/>
        </authorList>
    </citation>
    <scope>NUCLEOTIDE SEQUENCE [LARGE SCALE GENOMIC DNA]</scope>
    <source>
        <strain evidence="13 14">Sr36</strain>
    </source>
</reference>
<keyword evidence="4 9" id="KW-0808">Transferase</keyword>
<protein>
    <recommendedName>
        <fullName evidence="9">Beta sliding clamp</fullName>
    </recommendedName>
</protein>
<comment type="function">
    <text evidence="9">Confers DNA tethering and processivity to DNA polymerases and other proteins. Acts as a clamp, forming a ring around DNA (a reaction catalyzed by the clamp-loading complex) which diffuses in an ATP-independent manner freely and bidirectionally along dsDNA. Initially characterized for its ability to contact the catalytic subunit of DNA polymerase III (Pol III), a complex, multichain enzyme responsible for most of the replicative synthesis in bacteria; Pol III exhibits 3'-5' exonuclease proofreading activity. The beta chain is required for initiation of replication as well as for processivity of DNA replication.</text>
</comment>
<dbReference type="GO" id="GO:0006271">
    <property type="term" value="P:DNA strand elongation involved in DNA replication"/>
    <property type="evidence" value="ECO:0007669"/>
    <property type="project" value="TreeGrafter"/>
</dbReference>
<comment type="similarity">
    <text evidence="2 9">Belongs to the beta sliding clamp family.</text>
</comment>
<dbReference type="CDD" id="cd00140">
    <property type="entry name" value="beta_clamp"/>
    <property type="match status" value="1"/>
</dbReference>
<dbReference type="InterPro" id="IPR022637">
    <property type="entry name" value="DNA_polIII_beta_cen"/>
</dbReference>
<keyword evidence="14" id="KW-1185">Reference proteome</keyword>
<dbReference type="Pfam" id="PF00712">
    <property type="entry name" value="DNA_pol3_beta"/>
    <property type="match status" value="1"/>
</dbReference>
<evidence type="ECO:0000256" key="1">
    <source>
        <dbReference type="ARBA" id="ARBA00004496"/>
    </source>
</evidence>
<dbReference type="GO" id="GO:0009360">
    <property type="term" value="C:DNA polymerase III complex"/>
    <property type="evidence" value="ECO:0007669"/>
    <property type="project" value="InterPro"/>
</dbReference>
<dbReference type="PANTHER" id="PTHR30478">
    <property type="entry name" value="DNA POLYMERASE III SUBUNIT BETA"/>
    <property type="match status" value="1"/>
</dbReference>
<keyword evidence="3 9" id="KW-0963">Cytoplasm</keyword>
<feature type="domain" description="DNA polymerase III beta sliding clamp C-terminal" evidence="12">
    <location>
        <begin position="249"/>
        <end position="349"/>
    </location>
</feature>
<dbReference type="Proteomes" id="UP000298154">
    <property type="component" value="Unassembled WGS sequence"/>
</dbReference>
<dbReference type="NCBIfam" id="TIGR00663">
    <property type="entry name" value="dnan"/>
    <property type="match status" value="1"/>
</dbReference>
<dbReference type="RefSeq" id="WP_134556366.1">
    <property type="nucleotide sequence ID" value="NZ_SOHK01000017.1"/>
</dbReference>
<sequence>MRFQANRDVFSEAVSFAVKLLPQRTTLPILSGVLIEATATGLILSSFDYEVSAQTEIMAEVEETGKVLVSGRLLAEIASRLPNAPVRFSTENSRIKVNCGSASFTLLSMPVEEYPSIPVVSTQSGLVPAEEFAAAVAQVAVAASRDDVTPVITGVQLEVTENSLSLVATDRYRVAVREIDWDPGTSAATGTVTALVPARTLQEVGKTFGHSGTLSVSITSSDDRELIAFTANKKTVTSLLIKGNFPPVRRLFPATVDNYAVMNTADLIEATRRVQLVLEREAALRFTFAVDGVTLEAVGSEQAQASETIDAILSGTETIVSLKPQFLLDGLSAVHSEFVRISFTKTENPNKPGPVLITSQTSREQAGADSYKYLLQPNLLLR</sequence>
<dbReference type="SMART" id="SM00480">
    <property type="entry name" value="POL3Bc"/>
    <property type="match status" value="1"/>
</dbReference>
<dbReference type="GO" id="GO:0008408">
    <property type="term" value="F:3'-5' exonuclease activity"/>
    <property type="evidence" value="ECO:0007669"/>
    <property type="project" value="InterPro"/>
</dbReference>